<gene>
    <name evidence="1" type="ORF">NCTC8272_03458</name>
</gene>
<dbReference type="Proteomes" id="UP000277214">
    <property type="component" value="Chromosome 1"/>
</dbReference>
<evidence type="ECO:0000313" key="2">
    <source>
        <dbReference type="Proteomes" id="UP000277214"/>
    </source>
</evidence>
<name>A0A3S4F8G0_SALET</name>
<reference evidence="1 2" key="1">
    <citation type="submission" date="2018-12" db="EMBL/GenBank/DDBJ databases">
        <authorList>
            <consortium name="Pathogen Informatics"/>
        </authorList>
    </citation>
    <scope>NUCLEOTIDE SEQUENCE [LARGE SCALE GENOMIC DNA]</scope>
    <source>
        <strain evidence="1 2">NCTC8272</strain>
    </source>
</reference>
<organism evidence="1 2">
    <name type="scientific">Salmonella enterica I</name>
    <dbReference type="NCBI Taxonomy" id="59201"/>
    <lineage>
        <taxon>Bacteria</taxon>
        <taxon>Pseudomonadati</taxon>
        <taxon>Pseudomonadota</taxon>
        <taxon>Gammaproteobacteria</taxon>
        <taxon>Enterobacterales</taxon>
        <taxon>Enterobacteriaceae</taxon>
        <taxon>Salmonella</taxon>
    </lineage>
</organism>
<dbReference type="AlphaFoldDB" id="A0A3S4F8G0"/>
<dbReference type="EMBL" id="LR134149">
    <property type="protein sequence ID" value="VEA40391.1"/>
    <property type="molecule type" value="Genomic_DNA"/>
</dbReference>
<sequence>MKRMIGCKFNKIKSCLRKTLIIIGDDKWFIIRWVYEVRGSNINFKDYSSWRVCFNYLCYSLIFQNMLLCLNNIRDTFISLILFI</sequence>
<accession>A0A3S4F8G0</accession>
<proteinExistence type="predicted"/>
<evidence type="ECO:0000313" key="1">
    <source>
        <dbReference type="EMBL" id="VEA40391.1"/>
    </source>
</evidence>
<protein>
    <submittedName>
        <fullName evidence="1">Uncharacterized protein</fullName>
    </submittedName>
</protein>